<dbReference type="PROSITE" id="PS50181">
    <property type="entry name" value="FBOX"/>
    <property type="match status" value="1"/>
</dbReference>
<evidence type="ECO:0000259" key="1">
    <source>
        <dbReference type="PROSITE" id="PS50181"/>
    </source>
</evidence>
<dbReference type="PANTHER" id="PTHR34591:SF50">
    <property type="entry name" value="F-BOX DOMAIN-CONTAINING PROTEIN"/>
    <property type="match status" value="1"/>
</dbReference>
<dbReference type="SMART" id="SM00256">
    <property type="entry name" value="FBOX"/>
    <property type="match status" value="1"/>
</dbReference>
<dbReference type="Pfam" id="PF00646">
    <property type="entry name" value="F-box"/>
    <property type="match status" value="1"/>
</dbReference>
<dbReference type="AlphaFoldDB" id="A0A811MLD9"/>
<dbReference type="OrthoDB" id="639965at2759"/>
<dbReference type="Gene3D" id="1.20.1280.50">
    <property type="match status" value="1"/>
</dbReference>
<sequence>MDRRDQGEVTTENMTSLLALLPDDVLTDIFRRLPPRGVATSRCVCKSWLAIVDAHRLLRADLLPLSFDGFFTNFYNFYISEFFTPRSDVPSISGKQDYLPKAGSLSWGYIDGHYNGLVLVNSFDGNGDKNRYVLNLATRWLAPLPPCPPSPMEIKGTFKVEYLVYDPAESTDFEFEVVSITRFGRMCKPGDTHDHEIEQSEWTPSVCILDVFSSTTGQWEERSFAREGNSFMGTVSGMRQDWLSDQHNDVYCRGALYVHSQNNCVMRISLSSDKYHVIKPPPGIEVEDYPEIYLGKSSKGIYCASIKGRCRVQVWNLDESGCQMKWVLIHDRDLSKWLLKHKLEYPIPCYGAKIQGPWALQDINYYYDGYNSDHDMEAPTEEKIQWSLQASEDEKFTWSSDDEYGCYGGYMEILGFHPWKEIIFLSESITRGLAYHLSSSKVEVLGNIYPAGYANELGNEQILKSSFPYTPCWLTQTADERS</sequence>
<evidence type="ECO:0000313" key="3">
    <source>
        <dbReference type="Proteomes" id="UP000604825"/>
    </source>
</evidence>
<dbReference type="SUPFAM" id="SSF81383">
    <property type="entry name" value="F-box domain"/>
    <property type="match status" value="1"/>
</dbReference>
<dbReference type="PANTHER" id="PTHR34591">
    <property type="entry name" value="OS03G0653100 PROTEIN-RELATED"/>
    <property type="match status" value="1"/>
</dbReference>
<name>A0A811MLD9_9POAL</name>
<keyword evidence="3" id="KW-1185">Reference proteome</keyword>
<comment type="caution">
    <text evidence="2">The sequence shown here is derived from an EMBL/GenBank/DDBJ whole genome shotgun (WGS) entry which is preliminary data.</text>
</comment>
<reference evidence="2" key="1">
    <citation type="submission" date="2020-10" db="EMBL/GenBank/DDBJ databases">
        <authorList>
            <person name="Han B."/>
            <person name="Lu T."/>
            <person name="Zhao Q."/>
            <person name="Huang X."/>
            <person name="Zhao Y."/>
        </authorList>
    </citation>
    <scope>NUCLEOTIDE SEQUENCE</scope>
</reference>
<dbReference type="InterPro" id="IPR001810">
    <property type="entry name" value="F-box_dom"/>
</dbReference>
<evidence type="ECO:0000313" key="2">
    <source>
        <dbReference type="EMBL" id="CAD6206118.1"/>
    </source>
</evidence>
<proteinExistence type="predicted"/>
<feature type="domain" description="F-box" evidence="1">
    <location>
        <begin position="15"/>
        <end position="61"/>
    </location>
</feature>
<dbReference type="EMBL" id="CAJGYO010000001">
    <property type="protein sequence ID" value="CAD6206118.1"/>
    <property type="molecule type" value="Genomic_DNA"/>
</dbReference>
<protein>
    <recommendedName>
        <fullName evidence="1">F-box domain-containing protein</fullName>
    </recommendedName>
</protein>
<dbReference type="Proteomes" id="UP000604825">
    <property type="component" value="Unassembled WGS sequence"/>
</dbReference>
<gene>
    <name evidence="2" type="ORF">NCGR_LOCUS3859</name>
</gene>
<dbReference type="InterPro" id="IPR036047">
    <property type="entry name" value="F-box-like_dom_sf"/>
</dbReference>
<organism evidence="2 3">
    <name type="scientific">Miscanthus lutarioriparius</name>
    <dbReference type="NCBI Taxonomy" id="422564"/>
    <lineage>
        <taxon>Eukaryota</taxon>
        <taxon>Viridiplantae</taxon>
        <taxon>Streptophyta</taxon>
        <taxon>Embryophyta</taxon>
        <taxon>Tracheophyta</taxon>
        <taxon>Spermatophyta</taxon>
        <taxon>Magnoliopsida</taxon>
        <taxon>Liliopsida</taxon>
        <taxon>Poales</taxon>
        <taxon>Poaceae</taxon>
        <taxon>PACMAD clade</taxon>
        <taxon>Panicoideae</taxon>
        <taxon>Andropogonodae</taxon>
        <taxon>Andropogoneae</taxon>
        <taxon>Saccharinae</taxon>
        <taxon>Miscanthus</taxon>
    </lineage>
</organism>
<accession>A0A811MLD9</accession>